<evidence type="ECO:0000313" key="3">
    <source>
        <dbReference type="Proteomes" id="UP000229559"/>
    </source>
</evidence>
<evidence type="ECO:0000259" key="1">
    <source>
        <dbReference type="Pfam" id="PF12705"/>
    </source>
</evidence>
<dbReference type="Gene3D" id="3.90.320.10">
    <property type="match status" value="1"/>
</dbReference>
<dbReference type="InterPro" id="IPR038726">
    <property type="entry name" value="PDDEXK_AddAB-type"/>
</dbReference>
<dbReference type="AlphaFoldDB" id="A0A2M6YQ99"/>
<reference evidence="3" key="1">
    <citation type="submission" date="2017-09" db="EMBL/GenBank/DDBJ databases">
        <title>Depth-based differentiation of microbial function through sediment-hosted aquifers and enrichment of novel symbionts in the deep terrestrial subsurface.</title>
        <authorList>
            <person name="Probst A.J."/>
            <person name="Ladd B."/>
            <person name="Jarett J.K."/>
            <person name="Geller-Mcgrath D.E."/>
            <person name="Sieber C.M.K."/>
            <person name="Emerson J.B."/>
            <person name="Anantharaman K."/>
            <person name="Thomas B.C."/>
            <person name="Malmstrom R."/>
            <person name="Stieglmeier M."/>
            <person name="Klingl A."/>
            <person name="Woyke T."/>
            <person name="Ryan C.M."/>
            <person name="Banfield J.F."/>
        </authorList>
    </citation>
    <scope>NUCLEOTIDE SEQUENCE [LARGE SCALE GENOMIC DNA]</scope>
</reference>
<dbReference type="EMBL" id="PEXA01000031">
    <property type="protein sequence ID" value="PIU33270.1"/>
    <property type="molecule type" value="Genomic_DNA"/>
</dbReference>
<accession>A0A2M6YQ99</accession>
<name>A0A2M6YQ99_9BACT</name>
<gene>
    <name evidence="2" type="ORF">COT04_00970</name>
</gene>
<protein>
    <recommendedName>
        <fullName evidence="1">PD-(D/E)XK endonuclease-like domain-containing protein</fullName>
    </recommendedName>
</protein>
<organism evidence="2 3">
    <name type="scientific">Candidatus Shapirobacteria bacterium CG07_land_8_20_14_0_80_39_12</name>
    <dbReference type="NCBI Taxonomy" id="1974480"/>
    <lineage>
        <taxon>Bacteria</taxon>
        <taxon>Candidatus Shapironibacteriota</taxon>
    </lineage>
</organism>
<dbReference type="InterPro" id="IPR011604">
    <property type="entry name" value="PDDEXK-like_dom_sf"/>
</dbReference>
<dbReference type="Pfam" id="PF12705">
    <property type="entry name" value="PDDEXK_1"/>
    <property type="match status" value="1"/>
</dbReference>
<sequence length="302" mass="35419">MVFMADIKKQNIDYGKIYSPSKLGLFEKCPKSYHFTYLDPIYSKMKADLRKMPENIFSFFTLGRAVHNAITLFFHAQEDDRTWENLKNTLKGTWTSEAQWNKKPPLGESGGFKTLEEEREAYNQGLLMLKKFFSIYPKNLKITYLPTPDIRHSIQDFQDLITPINENFDISGKFDLITENEDESLHIIDFKTGKSEDSGSFQLKFYKVLAEEKFKRPVNKASFFFLRSGNQKEFELDKQDVNGLKDEIIKKIDLINQTKEFEPKPSNSCKFCILKNFCSEKEKVKEFTKEIKEEDYADDLPF</sequence>
<proteinExistence type="predicted"/>
<comment type="caution">
    <text evidence="2">The sequence shown here is derived from an EMBL/GenBank/DDBJ whole genome shotgun (WGS) entry which is preliminary data.</text>
</comment>
<evidence type="ECO:0000313" key="2">
    <source>
        <dbReference type="EMBL" id="PIU33270.1"/>
    </source>
</evidence>
<feature type="domain" description="PD-(D/E)XK endonuclease-like" evidence="1">
    <location>
        <begin position="19"/>
        <end position="278"/>
    </location>
</feature>
<dbReference type="Proteomes" id="UP000229559">
    <property type="component" value="Unassembled WGS sequence"/>
</dbReference>